<dbReference type="CDD" id="cd00093">
    <property type="entry name" value="HTH_XRE"/>
    <property type="match status" value="1"/>
</dbReference>
<dbReference type="SUPFAM" id="SSF47413">
    <property type="entry name" value="lambda repressor-like DNA-binding domains"/>
    <property type="match status" value="1"/>
</dbReference>
<dbReference type="SMART" id="SM00530">
    <property type="entry name" value="HTH_XRE"/>
    <property type="match status" value="1"/>
</dbReference>
<dbReference type="Proteomes" id="UP000584670">
    <property type="component" value="Unassembled WGS sequence"/>
</dbReference>
<dbReference type="PROSITE" id="PS50943">
    <property type="entry name" value="HTH_CROC1"/>
    <property type="match status" value="1"/>
</dbReference>
<organism evidence="4 5">
    <name type="scientific">Streptomyces cupreus</name>
    <dbReference type="NCBI Taxonomy" id="2759956"/>
    <lineage>
        <taxon>Bacteria</taxon>
        <taxon>Bacillati</taxon>
        <taxon>Actinomycetota</taxon>
        <taxon>Actinomycetes</taxon>
        <taxon>Kitasatosporales</taxon>
        <taxon>Streptomycetaceae</taxon>
        <taxon>Streptomyces</taxon>
    </lineage>
</organism>
<accession>A0A7X1M7E9</accession>
<sequence length="410" mass="45333">MRGLGDHLSIGERIAFYRERRGYTQPVLAGLVGHSTDWLSKIERGVRKPPRIDKLAELARVLRVPLGDLMGQPVLLEDEEKHMDDVPAVRDALMSPRRLSKQLFGPTAERQLPRPEQVQVFVERSWGDYQAGLLGDVIAALPGLLRAAQELEDLPPGDQRRCGLAVSARTHHLAATTLAKVGESDLSWLAAERAMRAADESEDPLSLVSAARSGTHALLANGRYEDALELGDTAAAWLASQVRDDDPAALSLLGMIHLRAAVAAARHQDRHTTNSLMEKAKRLADRLGSDENHWQTCFGPTNVELHRLSIELDLENIPYVVEHGGIDVSHMPAERAVSHRIDYARGLCLKGRVDESFRELEEAERTSPQLVRNNPRVRETLRDLRKQSPVTGGSHSSGLLAMAQRCRAVQ</sequence>
<dbReference type="PANTHER" id="PTHR46797">
    <property type="entry name" value="HTH-TYPE TRANSCRIPTIONAL REGULATOR"/>
    <property type="match status" value="1"/>
</dbReference>
<dbReference type="GO" id="GO:0003677">
    <property type="term" value="F:DNA binding"/>
    <property type="evidence" value="ECO:0007669"/>
    <property type="project" value="UniProtKB-KW"/>
</dbReference>
<evidence type="ECO:0000313" key="4">
    <source>
        <dbReference type="EMBL" id="MBC2901044.1"/>
    </source>
</evidence>
<evidence type="ECO:0000313" key="5">
    <source>
        <dbReference type="Proteomes" id="UP000584670"/>
    </source>
</evidence>
<dbReference type="Pfam" id="PF13560">
    <property type="entry name" value="HTH_31"/>
    <property type="match status" value="1"/>
</dbReference>
<dbReference type="RefSeq" id="WP_186280938.1">
    <property type="nucleotide sequence ID" value="NZ_JACMSF010000004.1"/>
</dbReference>
<feature type="domain" description="HTH cro/C1-type" evidence="3">
    <location>
        <begin position="14"/>
        <end position="69"/>
    </location>
</feature>
<evidence type="ECO:0000256" key="2">
    <source>
        <dbReference type="SAM" id="MobiDB-lite"/>
    </source>
</evidence>
<feature type="compositionally biased region" description="Polar residues" evidence="2">
    <location>
        <begin position="388"/>
        <end position="397"/>
    </location>
</feature>
<dbReference type="InterPro" id="IPR010982">
    <property type="entry name" value="Lambda_DNA-bd_dom_sf"/>
</dbReference>
<comment type="caution">
    <text evidence="4">The sequence shown here is derived from an EMBL/GenBank/DDBJ whole genome shotgun (WGS) entry which is preliminary data.</text>
</comment>
<dbReference type="AlphaFoldDB" id="A0A7X1M7E9"/>
<dbReference type="InterPro" id="IPR050807">
    <property type="entry name" value="TransReg_Diox_bact_type"/>
</dbReference>
<evidence type="ECO:0000256" key="1">
    <source>
        <dbReference type="ARBA" id="ARBA00023125"/>
    </source>
</evidence>
<reference evidence="4 5" key="1">
    <citation type="submission" date="2020-08" db="EMBL/GenBank/DDBJ databases">
        <title>Streptomyces sp. PSKA01 genome sequencing and assembly.</title>
        <authorList>
            <person name="Mandal S."/>
            <person name="Maiti P.K."/>
            <person name="Das P."/>
        </authorList>
    </citation>
    <scope>NUCLEOTIDE SEQUENCE [LARGE SCALE GENOMIC DNA]</scope>
    <source>
        <strain evidence="4 5">PSKA01</strain>
    </source>
</reference>
<dbReference type="GO" id="GO:0003700">
    <property type="term" value="F:DNA-binding transcription factor activity"/>
    <property type="evidence" value="ECO:0007669"/>
    <property type="project" value="TreeGrafter"/>
</dbReference>
<dbReference type="GO" id="GO:0005829">
    <property type="term" value="C:cytosol"/>
    <property type="evidence" value="ECO:0007669"/>
    <property type="project" value="TreeGrafter"/>
</dbReference>
<dbReference type="Gene3D" id="1.10.260.40">
    <property type="entry name" value="lambda repressor-like DNA-binding domains"/>
    <property type="match status" value="1"/>
</dbReference>
<feature type="region of interest" description="Disordered" evidence="2">
    <location>
        <begin position="363"/>
        <end position="397"/>
    </location>
</feature>
<keyword evidence="5" id="KW-1185">Reference proteome</keyword>
<protein>
    <submittedName>
        <fullName evidence="4">Helix-turn-helix transcriptional regulator</fullName>
    </submittedName>
</protein>
<keyword evidence="1" id="KW-0238">DNA-binding</keyword>
<dbReference type="EMBL" id="JACMSF010000004">
    <property type="protein sequence ID" value="MBC2901044.1"/>
    <property type="molecule type" value="Genomic_DNA"/>
</dbReference>
<dbReference type="PANTHER" id="PTHR46797:SF1">
    <property type="entry name" value="METHYLPHOSPHONATE SYNTHASE"/>
    <property type="match status" value="1"/>
</dbReference>
<dbReference type="InterPro" id="IPR001387">
    <property type="entry name" value="Cro/C1-type_HTH"/>
</dbReference>
<name>A0A7X1M7E9_9ACTN</name>
<proteinExistence type="predicted"/>
<evidence type="ECO:0000259" key="3">
    <source>
        <dbReference type="PROSITE" id="PS50943"/>
    </source>
</evidence>
<feature type="compositionally biased region" description="Basic and acidic residues" evidence="2">
    <location>
        <begin position="376"/>
        <end position="386"/>
    </location>
</feature>
<gene>
    <name evidence="4" type="ORF">H4N64_05400</name>
</gene>